<keyword evidence="2 7" id="KW-0408">Iron</keyword>
<keyword evidence="4 7" id="KW-0456">Lyase</keyword>
<comment type="similarity">
    <text evidence="7 8">Belongs to the ferrochelatase family.</text>
</comment>
<evidence type="ECO:0000256" key="3">
    <source>
        <dbReference type="ARBA" id="ARBA00023133"/>
    </source>
</evidence>
<dbReference type="PANTHER" id="PTHR11108">
    <property type="entry name" value="FERROCHELATASE"/>
    <property type="match status" value="1"/>
</dbReference>
<feature type="binding site" evidence="7">
    <location>
        <position position="267"/>
    </location>
    <ligand>
        <name>Fe(2+)</name>
        <dbReference type="ChEBI" id="CHEBI:29033"/>
    </ligand>
</feature>
<dbReference type="PANTHER" id="PTHR11108:SF1">
    <property type="entry name" value="FERROCHELATASE, MITOCHONDRIAL"/>
    <property type="match status" value="1"/>
</dbReference>
<dbReference type="GO" id="GO:0046872">
    <property type="term" value="F:metal ion binding"/>
    <property type="evidence" value="ECO:0007669"/>
    <property type="project" value="UniProtKB-KW"/>
</dbReference>
<evidence type="ECO:0000256" key="4">
    <source>
        <dbReference type="ARBA" id="ARBA00023239"/>
    </source>
</evidence>
<dbReference type="InterPro" id="IPR033659">
    <property type="entry name" value="Ferrochelatase_N"/>
</dbReference>
<dbReference type="OrthoDB" id="9776380at2"/>
<evidence type="ECO:0000313" key="9">
    <source>
        <dbReference type="EMBL" id="TQL74841.1"/>
    </source>
</evidence>
<protein>
    <recommendedName>
        <fullName evidence="7">Coproporphyrin III ferrochelatase</fullName>
        <ecNumber evidence="7">4.99.1.9</ecNumber>
    </recommendedName>
</protein>
<keyword evidence="7" id="KW-0479">Metal-binding</keyword>
<keyword evidence="10" id="KW-1185">Reference proteome</keyword>
<keyword evidence="3 7" id="KW-0350">Heme biosynthesis</keyword>
<comment type="caution">
    <text evidence="7">Lacks conserved residue(s) required for the propagation of feature annotation.</text>
</comment>
<dbReference type="AlphaFoldDB" id="A0A543AQH0"/>
<dbReference type="NCBIfam" id="TIGR00109">
    <property type="entry name" value="hemH"/>
    <property type="match status" value="1"/>
</dbReference>
<keyword evidence="5 7" id="KW-0627">Porphyrin biosynthesis</keyword>
<name>A0A543AQH0_9ACTN</name>
<dbReference type="SUPFAM" id="SSF53800">
    <property type="entry name" value="Chelatase"/>
    <property type="match status" value="1"/>
</dbReference>
<dbReference type="CDD" id="cd03411">
    <property type="entry name" value="Ferrochelatase_N"/>
    <property type="match status" value="1"/>
</dbReference>
<evidence type="ECO:0000256" key="5">
    <source>
        <dbReference type="ARBA" id="ARBA00023244"/>
    </source>
</evidence>
<feature type="binding site" evidence="7">
    <location>
        <position position="181"/>
    </location>
    <ligand>
        <name>Fe(2+)</name>
        <dbReference type="ChEBI" id="CHEBI:29033"/>
    </ligand>
</feature>
<dbReference type="Proteomes" id="UP000317043">
    <property type="component" value="Unassembled WGS sequence"/>
</dbReference>
<evidence type="ECO:0000256" key="8">
    <source>
        <dbReference type="RuleBase" id="RU004185"/>
    </source>
</evidence>
<dbReference type="RefSeq" id="WP_142034247.1">
    <property type="nucleotide sequence ID" value="NZ_JBHTGS010000002.1"/>
</dbReference>
<comment type="caution">
    <text evidence="9">The sequence shown here is derived from an EMBL/GenBank/DDBJ whole genome shotgun (WGS) entry which is preliminary data.</text>
</comment>
<comment type="function">
    <text evidence="7">Involved in coproporphyrin-dependent heme b biosynthesis. Catalyzes the insertion of ferrous iron into coproporphyrin III to form Fe-coproporphyrin III.</text>
</comment>
<proteinExistence type="inferred from homology"/>
<feature type="binding site" evidence="7">
    <location>
        <position position="52"/>
    </location>
    <ligand>
        <name>Fe-coproporphyrin III</name>
        <dbReference type="ChEBI" id="CHEBI:68438"/>
    </ligand>
</feature>
<dbReference type="InParanoid" id="A0A543AQH0"/>
<dbReference type="CDD" id="cd00419">
    <property type="entry name" value="Ferrochelatase_C"/>
    <property type="match status" value="1"/>
</dbReference>
<dbReference type="NCBIfam" id="NF000689">
    <property type="entry name" value="PRK00035.2-1"/>
    <property type="match status" value="1"/>
</dbReference>
<comment type="pathway">
    <text evidence="1 7">Porphyrin-containing compound metabolism; protoheme biosynthesis.</text>
</comment>
<dbReference type="EMBL" id="VFOW01000001">
    <property type="protein sequence ID" value="TQL74841.1"/>
    <property type="molecule type" value="Genomic_DNA"/>
</dbReference>
<dbReference type="InterPro" id="IPR001015">
    <property type="entry name" value="Ferrochelatase"/>
</dbReference>
<dbReference type="GO" id="GO:0005737">
    <property type="term" value="C:cytoplasm"/>
    <property type="evidence" value="ECO:0007669"/>
    <property type="project" value="UniProtKB-SubCell"/>
</dbReference>
<dbReference type="InterPro" id="IPR033644">
    <property type="entry name" value="Ferrochelatase_C"/>
</dbReference>
<evidence type="ECO:0000256" key="1">
    <source>
        <dbReference type="ARBA" id="ARBA00004744"/>
    </source>
</evidence>
<organism evidence="9 10">
    <name type="scientific">Stackebrandtia endophytica</name>
    <dbReference type="NCBI Taxonomy" id="1496996"/>
    <lineage>
        <taxon>Bacteria</taxon>
        <taxon>Bacillati</taxon>
        <taxon>Actinomycetota</taxon>
        <taxon>Actinomycetes</taxon>
        <taxon>Glycomycetales</taxon>
        <taxon>Glycomycetaceae</taxon>
        <taxon>Stackebrandtia</taxon>
    </lineage>
</organism>
<dbReference type="GO" id="GO:0004325">
    <property type="term" value="F:ferrochelatase activity"/>
    <property type="evidence" value="ECO:0007669"/>
    <property type="project" value="UniProtKB-UniRule"/>
</dbReference>
<dbReference type="GO" id="GO:0006783">
    <property type="term" value="P:heme biosynthetic process"/>
    <property type="evidence" value="ECO:0007669"/>
    <property type="project" value="UniProtKB-UniRule"/>
</dbReference>
<dbReference type="Pfam" id="PF00762">
    <property type="entry name" value="Ferrochelatase"/>
    <property type="match status" value="1"/>
</dbReference>
<evidence type="ECO:0000256" key="2">
    <source>
        <dbReference type="ARBA" id="ARBA00023004"/>
    </source>
</evidence>
<dbReference type="UniPathway" id="UPA00252"/>
<accession>A0A543AQH0</accession>
<dbReference type="Gene3D" id="3.40.50.1400">
    <property type="match status" value="2"/>
</dbReference>
<sequence>MTYDALLIVSFGGPESSADVLPFLRNVTRGRGIPEERLAEVAEHYYHFDGVSPINQWCRSLIQALQADFATHGVNLPIYWGNRNWPPMLVDAVQRMAGDGVQRALAFTTSAYGSYSSCRQYLEDLSAARAAVGSKAPAIDKIRHFFDHPGFIHPFADHLRQALDTVPASSAGSTRVLFTAHSIPVTMNDVSGPEGARYTDQVVEAAGLVMEAAGCDLPHDVVWQSRSGPPEAAWLEPDINDHIKRLAAEGVQSVVVSPVGFLSDHLEVLWDLDNEAKATATELGMTYHRAGTPGLDARVVTMIRELAAERTDGVAVKRLGKLPLWNPNDDGCCPARRPPAVGR</sequence>
<evidence type="ECO:0000256" key="7">
    <source>
        <dbReference type="HAMAP-Rule" id="MF_00323"/>
    </source>
</evidence>
<dbReference type="EC" id="4.99.1.9" evidence="7"/>
<evidence type="ECO:0000256" key="6">
    <source>
        <dbReference type="ARBA" id="ARBA00024536"/>
    </source>
</evidence>
<gene>
    <name evidence="7" type="primary">cpfC</name>
    <name evidence="9" type="ORF">FB566_0329</name>
</gene>
<comment type="catalytic activity">
    <reaction evidence="6">
        <text>Fe-coproporphyrin III + 2 H(+) = coproporphyrin III + Fe(2+)</text>
        <dbReference type="Rhea" id="RHEA:49572"/>
        <dbReference type="ChEBI" id="CHEBI:15378"/>
        <dbReference type="ChEBI" id="CHEBI:29033"/>
        <dbReference type="ChEBI" id="CHEBI:68438"/>
        <dbReference type="ChEBI" id="CHEBI:131725"/>
        <dbReference type="EC" id="4.99.1.9"/>
    </reaction>
    <physiologicalReaction direction="right-to-left" evidence="6">
        <dbReference type="Rhea" id="RHEA:49574"/>
    </physiologicalReaction>
</comment>
<reference evidence="9 10" key="1">
    <citation type="submission" date="2019-06" db="EMBL/GenBank/DDBJ databases">
        <title>Sequencing the genomes of 1000 actinobacteria strains.</title>
        <authorList>
            <person name="Klenk H.-P."/>
        </authorList>
    </citation>
    <scope>NUCLEOTIDE SEQUENCE [LARGE SCALE GENOMIC DNA]</scope>
    <source>
        <strain evidence="9 10">DSM 45928</strain>
    </source>
</reference>
<comment type="subcellular location">
    <subcellularLocation>
        <location evidence="7">Cytoplasm</location>
    </subcellularLocation>
</comment>
<dbReference type="HAMAP" id="MF_00323">
    <property type="entry name" value="Ferrochelatase"/>
    <property type="match status" value="1"/>
</dbReference>
<feature type="binding site" evidence="7">
    <location>
        <position position="121"/>
    </location>
    <ligand>
        <name>Fe-coproporphyrin III</name>
        <dbReference type="ChEBI" id="CHEBI:68438"/>
    </ligand>
</feature>
<dbReference type="FunCoup" id="A0A543AQH0">
    <property type="interactions" value="422"/>
</dbReference>
<evidence type="ECO:0000313" key="10">
    <source>
        <dbReference type="Proteomes" id="UP000317043"/>
    </source>
</evidence>
<keyword evidence="7" id="KW-0963">Cytoplasm</keyword>